<dbReference type="InterPro" id="IPR002300">
    <property type="entry name" value="aa-tRNA-synth_Ia"/>
</dbReference>
<feature type="domain" description="Valyl-tRNA synthetase tRNA-binding arm" evidence="9">
    <location>
        <begin position="890"/>
        <end position="952"/>
    </location>
</feature>
<dbReference type="EC" id="6.1.1.9" evidence="6"/>
<dbReference type="NCBIfam" id="TIGR00422">
    <property type="entry name" value="valS"/>
    <property type="match status" value="1"/>
</dbReference>
<gene>
    <name evidence="6" type="primary">valS</name>
    <name evidence="10" type="ORF">KXJ70_12910</name>
</gene>
<protein>
    <recommendedName>
        <fullName evidence="6">Valine--tRNA ligase</fullName>
        <ecNumber evidence="6">6.1.1.9</ecNumber>
    </recommendedName>
    <alternativeName>
        <fullName evidence="6">Valyl-tRNA synthetase</fullName>
        <shortName evidence="6">ValRS</shortName>
    </alternativeName>
</protein>
<keyword evidence="6" id="KW-0175">Coiled coil</keyword>
<keyword evidence="11" id="KW-1185">Reference proteome</keyword>
<keyword evidence="6" id="KW-0963">Cytoplasm</keyword>
<dbReference type="CDD" id="cd00817">
    <property type="entry name" value="ValRS_core"/>
    <property type="match status" value="1"/>
</dbReference>
<dbReference type="Proteomes" id="UP001166291">
    <property type="component" value="Unassembled WGS sequence"/>
</dbReference>
<comment type="similarity">
    <text evidence="6">Belongs to the class-I aminoacyl-tRNA synthetase family. ValS type 1 subfamily.</text>
</comment>
<proteinExistence type="inferred from homology"/>
<evidence type="ECO:0000256" key="5">
    <source>
        <dbReference type="ARBA" id="ARBA00023146"/>
    </source>
</evidence>
<comment type="function">
    <text evidence="6">Catalyzes the attachment of valine to tRNA(Val). As ValRS can inadvertently accommodate and process structurally similar amino acids such as threonine, to avoid such errors, it has a 'posttransfer' editing activity that hydrolyzes mischarged Thr-tRNA(Val) in a tRNA-dependent manner.</text>
</comment>
<organism evidence="10 11">
    <name type="scientific">Zhongshania aquimaris</name>
    <dbReference type="NCBI Taxonomy" id="2857107"/>
    <lineage>
        <taxon>Bacteria</taxon>
        <taxon>Pseudomonadati</taxon>
        <taxon>Pseudomonadota</taxon>
        <taxon>Gammaproteobacteria</taxon>
        <taxon>Cellvibrionales</taxon>
        <taxon>Spongiibacteraceae</taxon>
        <taxon>Zhongshania</taxon>
    </lineage>
</organism>
<keyword evidence="1 6" id="KW-0436">Ligase</keyword>
<evidence type="ECO:0000259" key="9">
    <source>
        <dbReference type="Pfam" id="PF10458"/>
    </source>
</evidence>
<dbReference type="NCBIfam" id="NF004349">
    <property type="entry name" value="PRK05729.1"/>
    <property type="match status" value="1"/>
</dbReference>
<evidence type="ECO:0000259" key="7">
    <source>
        <dbReference type="Pfam" id="PF00133"/>
    </source>
</evidence>
<dbReference type="Pfam" id="PF00133">
    <property type="entry name" value="tRNA-synt_1"/>
    <property type="match status" value="1"/>
</dbReference>
<evidence type="ECO:0000259" key="8">
    <source>
        <dbReference type="Pfam" id="PF08264"/>
    </source>
</evidence>
<evidence type="ECO:0000256" key="2">
    <source>
        <dbReference type="ARBA" id="ARBA00022741"/>
    </source>
</evidence>
<dbReference type="InterPro" id="IPR001412">
    <property type="entry name" value="aa-tRNA-synth_I_CS"/>
</dbReference>
<feature type="short sequence motif" description="'KMSKS' region" evidence="6">
    <location>
        <begin position="552"/>
        <end position="556"/>
    </location>
</feature>
<dbReference type="Pfam" id="PF08264">
    <property type="entry name" value="Anticodon_1"/>
    <property type="match status" value="1"/>
</dbReference>
<dbReference type="GO" id="GO:0004832">
    <property type="term" value="F:valine-tRNA ligase activity"/>
    <property type="evidence" value="ECO:0007669"/>
    <property type="project" value="UniProtKB-EC"/>
</dbReference>
<dbReference type="InterPro" id="IPR013155">
    <property type="entry name" value="M/V/L/I-tRNA-synth_anticd-bd"/>
</dbReference>
<comment type="domain">
    <text evidence="6">The C-terminal coiled-coil domain is crucial for aminoacylation activity.</text>
</comment>
<evidence type="ECO:0000256" key="6">
    <source>
        <dbReference type="HAMAP-Rule" id="MF_02004"/>
    </source>
</evidence>
<dbReference type="RefSeq" id="WP_219043923.1">
    <property type="nucleotide sequence ID" value="NZ_JAHWDQ010000003.1"/>
</dbReference>
<name>A0ABS6VTQ4_9GAMM</name>
<feature type="domain" description="Aminoacyl-tRNA synthetase class Ia" evidence="7">
    <location>
        <begin position="13"/>
        <end position="629"/>
    </location>
</feature>
<dbReference type="InterPro" id="IPR002303">
    <property type="entry name" value="Valyl-tRNA_ligase"/>
</dbReference>
<keyword evidence="4 6" id="KW-0648">Protein biosynthesis</keyword>
<dbReference type="EMBL" id="JAHWDQ010000003">
    <property type="protein sequence ID" value="MBW2941690.1"/>
    <property type="molecule type" value="Genomic_DNA"/>
</dbReference>
<comment type="subcellular location">
    <subcellularLocation>
        <location evidence="6">Cytoplasm</location>
    </subcellularLocation>
</comment>
<comment type="catalytic activity">
    <reaction evidence="6">
        <text>tRNA(Val) + L-valine + ATP = L-valyl-tRNA(Val) + AMP + diphosphate</text>
        <dbReference type="Rhea" id="RHEA:10704"/>
        <dbReference type="Rhea" id="RHEA-COMP:9672"/>
        <dbReference type="Rhea" id="RHEA-COMP:9708"/>
        <dbReference type="ChEBI" id="CHEBI:30616"/>
        <dbReference type="ChEBI" id="CHEBI:33019"/>
        <dbReference type="ChEBI" id="CHEBI:57762"/>
        <dbReference type="ChEBI" id="CHEBI:78442"/>
        <dbReference type="ChEBI" id="CHEBI:78537"/>
        <dbReference type="ChEBI" id="CHEBI:456215"/>
        <dbReference type="EC" id="6.1.1.9"/>
    </reaction>
</comment>
<keyword evidence="2 6" id="KW-0547">Nucleotide-binding</keyword>
<dbReference type="PANTHER" id="PTHR11946:SF93">
    <property type="entry name" value="VALINE--TRNA LIGASE, CHLOROPLASTIC_MITOCHONDRIAL 2"/>
    <property type="match status" value="1"/>
</dbReference>
<evidence type="ECO:0000256" key="1">
    <source>
        <dbReference type="ARBA" id="ARBA00022598"/>
    </source>
</evidence>
<evidence type="ECO:0000313" key="10">
    <source>
        <dbReference type="EMBL" id="MBW2941690.1"/>
    </source>
</evidence>
<evidence type="ECO:0000256" key="3">
    <source>
        <dbReference type="ARBA" id="ARBA00022840"/>
    </source>
</evidence>
<keyword evidence="3 6" id="KW-0067">ATP-binding</keyword>
<dbReference type="InterPro" id="IPR019499">
    <property type="entry name" value="Val-tRNA_synth_tRNA-bd"/>
</dbReference>
<comment type="domain">
    <text evidence="6">ValRS has two distinct active sites: one for aminoacylation and one for editing. The misactivated threonine is translocated from the active site to the editing site.</text>
</comment>
<feature type="domain" description="Methionyl/Valyl/Leucyl/Isoleucyl-tRNA synthetase anticodon-binding" evidence="8">
    <location>
        <begin position="672"/>
        <end position="828"/>
    </location>
</feature>
<keyword evidence="5 6" id="KW-0030">Aminoacyl-tRNA synthetase</keyword>
<dbReference type="HAMAP" id="MF_02004">
    <property type="entry name" value="Val_tRNA_synth_type1"/>
    <property type="match status" value="1"/>
</dbReference>
<feature type="coiled-coil region" evidence="6">
    <location>
        <begin position="886"/>
        <end position="955"/>
    </location>
</feature>
<dbReference type="PROSITE" id="PS00178">
    <property type="entry name" value="AA_TRNA_LIGASE_I"/>
    <property type="match status" value="1"/>
</dbReference>
<evidence type="ECO:0000256" key="4">
    <source>
        <dbReference type="ARBA" id="ARBA00022917"/>
    </source>
</evidence>
<dbReference type="Pfam" id="PF10458">
    <property type="entry name" value="Val_tRNA-synt_C"/>
    <property type="match status" value="1"/>
</dbReference>
<feature type="short sequence motif" description="'HIGH' region" evidence="6">
    <location>
        <begin position="40"/>
        <end position="50"/>
    </location>
</feature>
<dbReference type="InterPro" id="IPR033705">
    <property type="entry name" value="Anticodon_Ia_Val"/>
</dbReference>
<dbReference type="PANTHER" id="PTHR11946">
    <property type="entry name" value="VALYL-TRNA SYNTHETASES"/>
    <property type="match status" value="1"/>
</dbReference>
<evidence type="ECO:0000313" key="11">
    <source>
        <dbReference type="Proteomes" id="UP001166291"/>
    </source>
</evidence>
<accession>A0ABS6VTQ4</accession>
<comment type="subunit">
    <text evidence="6">Monomer.</text>
</comment>
<comment type="caution">
    <text evidence="10">The sequence shown here is derived from an EMBL/GenBank/DDBJ whole genome shotgun (WGS) entry which is preliminary data.</text>
</comment>
<sequence length="955" mass="108566">MDKTFQPADIETKWYQNWEEKGYFSPQGKGDSYSIMIPPPNVTGSLHMGHAFQDSIMDALTRYHRMKGHNTLWQVGTDHAGIATQMLVERKLATETGQTRHDLGRDAFLEKVWEWKEESGGTITRQLRRLGASVDWNHERFTMDDGFYKAVQEVFVRLYDDKLIYRGKRLVNWDPKLHTAISDLEVENTDEKGFMWHLRYPLANGETTTDGNDYLIVATTRPETMLGDTAVAVNPKDERYAALIGKFVALPLVNRLIPIVADDYVDREFGTGCVKITPAHDFNDYAVGQRHKLPMINILDKDAAIRDEAEIFNSDSSENTDINKTLPANYARLDRYAARKAIVADFESAGLLEKVDDHALKVPRGDRSGLVIEPMLTDQWFVATAALAKPAIEAVEDGRIEFVPKQYENMYFSWMRDIQDWCISRQLWWGHRIPAWYDTEGNIYVARDEAEARSKYQLSPDLALSQDDDVLDTWFSSALWTFGTLGWPEQTERLKNFHPTDVLVTGFDIIFFWVARMIMMTMHFNKDENGAAQVPFKTVYVTGLIRDEQGQKMSKSKGNVLDPLDMIDGIELDALLEKRCGNMMQPQLAEKIAKATRNTFPEGIGAHGTDALRFTLFSLASTGRDINWDMRRLEGYRNFCNKIWNAARYVLMNTEGQDCGANNEAVELSLADRWIISRLQQTEQTVADAMSAYRLDHASQAIYEFIWNDYCDWYLELSKPVLWDDNASDEIKRGTRRTLIRVLEATLRMAHPFMPFITEEIWQQVAPIAGVNFNAGDNTIMLQAYPLAENEKIDDAAIADVEWLKQVILAVRNIRGEMNVPPSKALSLLLKNGSDEDLRRLNSNRQSLSKLAKLDNIQWLTGEDEAPMSATQLVGAMEVLVPMSGLIDKAAEITRLEKEIQKLDKEIQRLQGKLGNAGFLDKAPADVVAKEQEKLAVQQAALAKLSEQIQTIQAL</sequence>
<feature type="binding site" evidence="6">
    <location>
        <position position="555"/>
    </location>
    <ligand>
        <name>ATP</name>
        <dbReference type="ChEBI" id="CHEBI:30616"/>
    </ligand>
</feature>
<dbReference type="CDD" id="cd07962">
    <property type="entry name" value="Anticodon_Ia_Val"/>
    <property type="match status" value="1"/>
</dbReference>
<reference evidence="10" key="1">
    <citation type="submission" date="2021-07" db="EMBL/GenBank/DDBJ databases">
        <title>Zhongshania sp. CAU 1632 isolated from seawater.</title>
        <authorList>
            <person name="Kim W."/>
        </authorList>
    </citation>
    <scope>NUCLEOTIDE SEQUENCE</scope>
    <source>
        <strain evidence="10">CAU 1632</strain>
    </source>
</reference>